<dbReference type="InterPro" id="IPR050401">
    <property type="entry name" value="Cyclic_nucleotide_synthase"/>
</dbReference>
<keyword evidence="3" id="KW-0812">Transmembrane</keyword>
<proteinExistence type="predicted"/>
<dbReference type="GO" id="GO:0004383">
    <property type="term" value="F:guanylate cyclase activity"/>
    <property type="evidence" value="ECO:0007669"/>
    <property type="project" value="UniProtKB-EC"/>
</dbReference>
<name>A0A4U5MVZ9_STECR</name>
<keyword evidence="6" id="KW-0472">Membrane</keyword>
<evidence type="ECO:0000259" key="9">
    <source>
        <dbReference type="PROSITE" id="PS50125"/>
    </source>
</evidence>
<keyword evidence="11" id="KW-1185">Reference proteome</keyword>
<dbReference type="GO" id="GO:0001653">
    <property type="term" value="F:peptide receptor activity"/>
    <property type="evidence" value="ECO:0007669"/>
    <property type="project" value="TreeGrafter"/>
</dbReference>
<dbReference type="InterPro" id="IPR001054">
    <property type="entry name" value="A/G_cyclase"/>
</dbReference>
<evidence type="ECO:0000256" key="6">
    <source>
        <dbReference type="ARBA" id="ARBA00023136"/>
    </source>
</evidence>
<dbReference type="PANTHER" id="PTHR11920">
    <property type="entry name" value="GUANYLYL CYCLASE"/>
    <property type="match status" value="1"/>
</dbReference>
<dbReference type="EMBL" id="AZBU02000006">
    <property type="protein sequence ID" value="TKR73944.1"/>
    <property type="molecule type" value="Genomic_DNA"/>
</dbReference>
<evidence type="ECO:0000256" key="4">
    <source>
        <dbReference type="ARBA" id="ARBA00022741"/>
    </source>
</evidence>
<keyword evidence="8" id="KW-0456">Lyase</keyword>
<evidence type="ECO:0000256" key="3">
    <source>
        <dbReference type="ARBA" id="ARBA00022692"/>
    </source>
</evidence>
<dbReference type="GO" id="GO:0035556">
    <property type="term" value="P:intracellular signal transduction"/>
    <property type="evidence" value="ECO:0007669"/>
    <property type="project" value="InterPro"/>
</dbReference>
<dbReference type="Pfam" id="PF00211">
    <property type="entry name" value="Guanylate_cyc"/>
    <property type="match status" value="1"/>
</dbReference>
<reference evidence="10 11" key="2">
    <citation type="journal article" date="2019" name="G3 (Bethesda)">
        <title>Hybrid Assembly of the Genome of the Entomopathogenic Nematode Steinernema carpocapsae Identifies the X-Chromosome.</title>
        <authorList>
            <person name="Serra L."/>
            <person name="Macchietto M."/>
            <person name="Macias-Munoz A."/>
            <person name="McGill C.J."/>
            <person name="Rodriguez I.M."/>
            <person name="Rodriguez B."/>
            <person name="Murad R."/>
            <person name="Mortazavi A."/>
        </authorList>
    </citation>
    <scope>NUCLEOTIDE SEQUENCE [LARGE SCALE GENOMIC DNA]</scope>
    <source>
        <strain evidence="10 11">ALL</strain>
    </source>
</reference>
<dbReference type="PANTHER" id="PTHR11920:SF501">
    <property type="entry name" value="GUANYLATE CYCLASE 32E"/>
    <property type="match status" value="1"/>
</dbReference>
<sequence length="164" mass="18784">MLNVIYNLFDSVVEQYEVYKIETIGDAYVAVAGCPKWSDPSLHCQTMCQMALHLLSAFRDLTTKDPSPPTLKSASGFTLETWLLGRWTPDAPLLPLWRRGQHLQPHGIYQRAYGDPHQQRASWTCLPTVEQSLRISGLKRGSRWRSREKGRSDLLAQREAFRGR</sequence>
<evidence type="ECO:0000256" key="2">
    <source>
        <dbReference type="ARBA" id="ARBA00004370"/>
    </source>
</evidence>
<evidence type="ECO:0000256" key="1">
    <source>
        <dbReference type="ARBA" id="ARBA00001436"/>
    </source>
</evidence>
<dbReference type="Proteomes" id="UP000298663">
    <property type="component" value="Unassembled WGS sequence"/>
</dbReference>
<dbReference type="GO" id="GO:0005886">
    <property type="term" value="C:plasma membrane"/>
    <property type="evidence" value="ECO:0007669"/>
    <property type="project" value="TreeGrafter"/>
</dbReference>
<comment type="catalytic activity">
    <reaction evidence="1">
        <text>GTP = 3',5'-cyclic GMP + diphosphate</text>
        <dbReference type="Rhea" id="RHEA:13665"/>
        <dbReference type="ChEBI" id="CHEBI:33019"/>
        <dbReference type="ChEBI" id="CHEBI:37565"/>
        <dbReference type="ChEBI" id="CHEBI:57746"/>
        <dbReference type="EC" id="4.6.1.2"/>
    </reaction>
</comment>
<dbReference type="AlphaFoldDB" id="A0A4U5MVZ9"/>
<organism evidence="10 11">
    <name type="scientific">Steinernema carpocapsae</name>
    <name type="common">Entomopathogenic nematode</name>
    <dbReference type="NCBI Taxonomy" id="34508"/>
    <lineage>
        <taxon>Eukaryota</taxon>
        <taxon>Metazoa</taxon>
        <taxon>Ecdysozoa</taxon>
        <taxon>Nematoda</taxon>
        <taxon>Chromadorea</taxon>
        <taxon>Rhabditida</taxon>
        <taxon>Tylenchina</taxon>
        <taxon>Panagrolaimomorpha</taxon>
        <taxon>Strongyloidoidea</taxon>
        <taxon>Steinernematidae</taxon>
        <taxon>Steinernema</taxon>
    </lineage>
</organism>
<dbReference type="GO" id="GO:0004016">
    <property type="term" value="F:adenylate cyclase activity"/>
    <property type="evidence" value="ECO:0007669"/>
    <property type="project" value="TreeGrafter"/>
</dbReference>
<reference evidence="10 11" key="1">
    <citation type="journal article" date="2015" name="Genome Biol.">
        <title>Comparative genomics of Steinernema reveals deeply conserved gene regulatory networks.</title>
        <authorList>
            <person name="Dillman A.R."/>
            <person name="Macchietto M."/>
            <person name="Porter C.F."/>
            <person name="Rogers A."/>
            <person name="Williams B."/>
            <person name="Antoshechkin I."/>
            <person name="Lee M.M."/>
            <person name="Goodwin Z."/>
            <person name="Lu X."/>
            <person name="Lewis E.E."/>
            <person name="Goodrich-Blair H."/>
            <person name="Stock S.P."/>
            <person name="Adams B.J."/>
            <person name="Sternberg P.W."/>
            <person name="Mortazavi A."/>
        </authorList>
    </citation>
    <scope>NUCLEOTIDE SEQUENCE [LARGE SCALE GENOMIC DNA]</scope>
    <source>
        <strain evidence="10 11">ALL</strain>
    </source>
</reference>
<gene>
    <name evidence="10" type="ORF">L596_021184</name>
</gene>
<feature type="domain" description="Guanylate cyclase" evidence="9">
    <location>
        <begin position="1"/>
        <end position="77"/>
    </location>
</feature>
<protein>
    <recommendedName>
        <fullName evidence="9">Guanylate cyclase domain-containing protein</fullName>
    </recommendedName>
</protein>
<dbReference type="STRING" id="34508.A0A4U5MVZ9"/>
<keyword evidence="7" id="KW-0325">Glycoprotein</keyword>
<dbReference type="InterPro" id="IPR029787">
    <property type="entry name" value="Nucleotide_cyclase"/>
</dbReference>
<dbReference type="PROSITE" id="PS50125">
    <property type="entry name" value="GUANYLATE_CYCLASE_2"/>
    <property type="match status" value="1"/>
</dbReference>
<comment type="caution">
    <text evidence="10">The sequence shown here is derived from an EMBL/GenBank/DDBJ whole genome shotgun (WGS) entry which is preliminary data.</text>
</comment>
<evidence type="ECO:0000256" key="8">
    <source>
        <dbReference type="ARBA" id="ARBA00023239"/>
    </source>
</evidence>
<keyword evidence="5" id="KW-1133">Transmembrane helix</keyword>
<evidence type="ECO:0000313" key="10">
    <source>
        <dbReference type="EMBL" id="TKR73944.1"/>
    </source>
</evidence>
<dbReference type="GO" id="GO:0007168">
    <property type="term" value="P:receptor guanylyl cyclase signaling pathway"/>
    <property type="evidence" value="ECO:0007669"/>
    <property type="project" value="TreeGrafter"/>
</dbReference>
<comment type="subcellular location">
    <subcellularLocation>
        <location evidence="2">Membrane</location>
    </subcellularLocation>
</comment>
<dbReference type="Gene3D" id="3.30.70.1230">
    <property type="entry name" value="Nucleotide cyclase"/>
    <property type="match status" value="1"/>
</dbReference>
<accession>A0A4U5MVZ9</accession>
<evidence type="ECO:0000313" key="11">
    <source>
        <dbReference type="Proteomes" id="UP000298663"/>
    </source>
</evidence>
<dbReference type="OrthoDB" id="5803851at2759"/>
<keyword evidence="4" id="KW-0547">Nucleotide-binding</keyword>
<dbReference type="SUPFAM" id="SSF55073">
    <property type="entry name" value="Nucleotide cyclase"/>
    <property type="match status" value="1"/>
</dbReference>
<evidence type="ECO:0000256" key="5">
    <source>
        <dbReference type="ARBA" id="ARBA00022989"/>
    </source>
</evidence>
<evidence type="ECO:0000256" key="7">
    <source>
        <dbReference type="ARBA" id="ARBA00023180"/>
    </source>
</evidence>
<dbReference type="GO" id="GO:0000166">
    <property type="term" value="F:nucleotide binding"/>
    <property type="evidence" value="ECO:0007669"/>
    <property type="project" value="UniProtKB-KW"/>
</dbReference>